<proteinExistence type="predicted"/>
<dbReference type="KEGG" id="psoj:PHYSODRAFT_456333"/>
<accession>G4YGW3</accession>
<sequence>DQARILEQTLQLLFGAEVLLFVEYVEMFVPVLYSALIGGLWNLPNAKYNVILMNMSYDAMVREVVTSLGYGLLEVVSFVLVYFFLMKRYGISALYQLAFLLESYTMTLQGKLVATFVIIMNSTTIHQGIDPTFKFDWDA</sequence>
<evidence type="ECO:0000256" key="1">
    <source>
        <dbReference type="SAM" id="Phobius"/>
    </source>
</evidence>
<dbReference type="RefSeq" id="XP_009514719.1">
    <property type="nucleotide sequence ID" value="XM_009516424.1"/>
</dbReference>
<feature type="non-terminal residue" evidence="2">
    <location>
        <position position="139"/>
    </location>
</feature>
<feature type="non-terminal residue" evidence="2">
    <location>
        <position position="1"/>
    </location>
</feature>
<dbReference type="InParanoid" id="G4YGW3"/>
<feature type="transmembrane region" description="Helical" evidence="1">
    <location>
        <begin position="64"/>
        <end position="85"/>
    </location>
</feature>
<evidence type="ECO:0000313" key="2">
    <source>
        <dbReference type="EMBL" id="EGZ27444.1"/>
    </source>
</evidence>
<reference evidence="2 3" key="1">
    <citation type="journal article" date="2006" name="Science">
        <title>Phytophthora genome sequences uncover evolutionary origins and mechanisms of pathogenesis.</title>
        <authorList>
            <person name="Tyler B.M."/>
            <person name="Tripathy S."/>
            <person name="Zhang X."/>
            <person name="Dehal P."/>
            <person name="Jiang R.H."/>
            <person name="Aerts A."/>
            <person name="Arredondo F.D."/>
            <person name="Baxter L."/>
            <person name="Bensasson D."/>
            <person name="Beynon J.L."/>
            <person name="Chapman J."/>
            <person name="Damasceno C.M."/>
            <person name="Dorrance A.E."/>
            <person name="Dou D."/>
            <person name="Dickerman A.W."/>
            <person name="Dubchak I.L."/>
            <person name="Garbelotto M."/>
            <person name="Gijzen M."/>
            <person name="Gordon S.G."/>
            <person name="Govers F."/>
            <person name="Grunwald N.J."/>
            <person name="Huang W."/>
            <person name="Ivors K.L."/>
            <person name="Jones R.W."/>
            <person name="Kamoun S."/>
            <person name="Krampis K."/>
            <person name="Lamour K.H."/>
            <person name="Lee M.K."/>
            <person name="McDonald W.H."/>
            <person name="Medina M."/>
            <person name="Meijer H.J."/>
            <person name="Nordberg E.K."/>
            <person name="Maclean D.J."/>
            <person name="Ospina-Giraldo M.D."/>
            <person name="Morris P.F."/>
            <person name="Phuntumart V."/>
            <person name="Putnam N.H."/>
            <person name="Rash S."/>
            <person name="Rose J.K."/>
            <person name="Sakihama Y."/>
            <person name="Salamov A.A."/>
            <person name="Savidor A."/>
            <person name="Scheuring C.F."/>
            <person name="Smith B.M."/>
            <person name="Sobral B.W."/>
            <person name="Terry A."/>
            <person name="Torto-Alalibo T.A."/>
            <person name="Win J."/>
            <person name="Xu Z."/>
            <person name="Zhang H."/>
            <person name="Grigoriev I.V."/>
            <person name="Rokhsar D.S."/>
            <person name="Boore J.L."/>
        </authorList>
    </citation>
    <scope>NUCLEOTIDE SEQUENCE [LARGE SCALE GENOMIC DNA]</scope>
    <source>
        <strain evidence="2 3">P6497</strain>
    </source>
</reference>
<name>G4YGW3_PHYSP</name>
<keyword evidence="1" id="KW-0812">Transmembrane</keyword>
<dbReference type="EMBL" id="JH159151">
    <property type="protein sequence ID" value="EGZ27444.1"/>
    <property type="molecule type" value="Genomic_DNA"/>
</dbReference>
<gene>
    <name evidence="2" type="ORF">PHYSODRAFT_456333</name>
</gene>
<keyword evidence="1" id="KW-0472">Membrane</keyword>
<dbReference type="AlphaFoldDB" id="G4YGW3"/>
<organism evidence="2 3">
    <name type="scientific">Phytophthora sojae (strain P6497)</name>
    <name type="common">Soybean stem and root rot agent</name>
    <name type="synonym">Phytophthora megasperma f. sp. glycines</name>
    <dbReference type="NCBI Taxonomy" id="1094619"/>
    <lineage>
        <taxon>Eukaryota</taxon>
        <taxon>Sar</taxon>
        <taxon>Stramenopiles</taxon>
        <taxon>Oomycota</taxon>
        <taxon>Peronosporomycetes</taxon>
        <taxon>Peronosporales</taxon>
        <taxon>Peronosporaceae</taxon>
        <taxon>Phytophthora</taxon>
    </lineage>
</organism>
<protein>
    <submittedName>
        <fullName evidence="2">Uncharacterized protein</fullName>
    </submittedName>
</protein>
<dbReference type="Proteomes" id="UP000002640">
    <property type="component" value="Unassembled WGS sequence"/>
</dbReference>
<feature type="transmembrane region" description="Helical" evidence="1">
    <location>
        <begin position="12"/>
        <end position="44"/>
    </location>
</feature>
<keyword evidence="1" id="KW-1133">Transmembrane helix</keyword>
<evidence type="ECO:0000313" key="3">
    <source>
        <dbReference type="Proteomes" id="UP000002640"/>
    </source>
</evidence>
<dbReference type="GeneID" id="20653089"/>
<keyword evidence="3" id="KW-1185">Reference proteome</keyword>